<sequence length="73" mass="8246">MIINMQMSLIVALNGLKRNMLTIIRSKILSLLNIQRACEAIIDIACILLGIPQSSRDAFDLLQKMSLMNRYVP</sequence>
<dbReference type="AlphaFoldDB" id="A0A7V9Z4I2"/>
<evidence type="ECO:0000313" key="2">
    <source>
        <dbReference type="Proteomes" id="UP000523087"/>
    </source>
</evidence>
<gene>
    <name evidence="1" type="ORF">HNR31_000626</name>
</gene>
<organism evidence="1 2">
    <name type="scientific">Thermaerobacillus caldiproteolyticus</name>
    <dbReference type="NCBI Taxonomy" id="247480"/>
    <lineage>
        <taxon>Bacteria</taxon>
        <taxon>Bacillati</taxon>
        <taxon>Bacillota</taxon>
        <taxon>Bacilli</taxon>
        <taxon>Bacillales</taxon>
        <taxon>Anoxybacillaceae</taxon>
        <taxon>Thermaerobacillus</taxon>
    </lineage>
</organism>
<dbReference type="EMBL" id="JACDUT010000001">
    <property type="protein sequence ID" value="MBA2873874.1"/>
    <property type="molecule type" value="Genomic_DNA"/>
</dbReference>
<evidence type="ECO:0000313" key="1">
    <source>
        <dbReference type="EMBL" id="MBA2873874.1"/>
    </source>
</evidence>
<protein>
    <submittedName>
        <fullName evidence="1">Uncharacterized protein</fullName>
    </submittedName>
</protein>
<reference evidence="1 2" key="1">
    <citation type="submission" date="2020-07" db="EMBL/GenBank/DDBJ databases">
        <title>Genomic Encyclopedia of Type Strains, Phase IV (KMG-IV): sequencing the most valuable type-strain genomes for metagenomic binning, comparative biology and taxonomic classification.</title>
        <authorList>
            <person name="Goeker M."/>
        </authorList>
    </citation>
    <scope>NUCLEOTIDE SEQUENCE [LARGE SCALE GENOMIC DNA]</scope>
    <source>
        <strain evidence="1 2">DSM 15730</strain>
    </source>
</reference>
<name>A0A7V9Z4I2_9BACL</name>
<dbReference type="Proteomes" id="UP000523087">
    <property type="component" value="Unassembled WGS sequence"/>
</dbReference>
<keyword evidence="2" id="KW-1185">Reference proteome</keyword>
<comment type="caution">
    <text evidence="1">The sequence shown here is derived from an EMBL/GenBank/DDBJ whole genome shotgun (WGS) entry which is preliminary data.</text>
</comment>
<accession>A0A7V9Z4I2</accession>
<proteinExistence type="predicted"/>